<evidence type="ECO:0000313" key="5">
    <source>
        <dbReference type="EMBL" id="LAA03774.1"/>
    </source>
</evidence>
<evidence type="ECO:0000256" key="4">
    <source>
        <dbReference type="ARBA" id="ARBA00022552"/>
    </source>
</evidence>
<evidence type="ECO:0000256" key="3">
    <source>
        <dbReference type="ARBA" id="ARBA00017551"/>
    </source>
</evidence>
<organism evidence="5">
    <name type="scientific">Parasteatoda tepidariorum</name>
    <name type="common">Common house spider</name>
    <name type="synonym">Achaearanea tepidariorum</name>
    <dbReference type="NCBI Taxonomy" id="114398"/>
    <lineage>
        <taxon>Eukaryota</taxon>
        <taxon>Metazoa</taxon>
        <taxon>Ecdysozoa</taxon>
        <taxon>Arthropoda</taxon>
        <taxon>Chelicerata</taxon>
        <taxon>Arachnida</taxon>
        <taxon>Araneae</taxon>
        <taxon>Araneomorphae</taxon>
        <taxon>Entelegynae</taxon>
        <taxon>Araneoidea</taxon>
        <taxon>Theridiidae</taxon>
        <taxon>Parasteatoda</taxon>
    </lineage>
</organism>
<dbReference type="InterPro" id="IPR019398">
    <property type="entry name" value="Pre-rRNA_process_TSR2"/>
</dbReference>
<dbReference type="EMBL" id="IAAA01013437">
    <property type="protein sequence ID" value="LAA03774.1"/>
    <property type="molecule type" value="mRNA"/>
</dbReference>
<sequence>MAEESVFLCYVRHIFKNWVGFQTAIDAGMGGPYAKEKEVWLGVQVENYFKQYENVKPEEIEEYLGEMLENEFDTYFEDGSLAEVSSKFCCAYGLSLSNPNDEIFREMREVKVSSSRTRKISKSEECEKMVSPVCSVTNEIENLSMNEEDDGWTTVSHKRHK</sequence>
<dbReference type="GO" id="GO:0006364">
    <property type="term" value="P:rRNA processing"/>
    <property type="evidence" value="ECO:0007669"/>
    <property type="project" value="UniProtKB-KW"/>
</dbReference>
<dbReference type="AlphaFoldDB" id="A0A2L2Y6I2"/>
<reference evidence="5" key="1">
    <citation type="journal article" date="2016" name="Mol. Ecol. Resour.">
        <title>Evaluation of the impact of RNA preservation methods of spiders for de novo transcriptome assembly.</title>
        <authorList>
            <person name="Kono N."/>
            <person name="Nakamura H."/>
            <person name="Ito Y."/>
            <person name="Tomita M."/>
            <person name="Arakawa K."/>
        </authorList>
    </citation>
    <scope>NUCLEOTIDE SEQUENCE</scope>
    <source>
        <tissue evidence="5">Whole body</tissue>
    </source>
</reference>
<name>A0A2L2Y6I2_PARTP</name>
<evidence type="ECO:0000256" key="2">
    <source>
        <dbReference type="ARBA" id="ARBA00006524"/>
    </source>
</evidence>
<comment type="similarity">
    <text evidence="2">Belongs to the TSR2 family.</text>
</comment>
<dbReference type="Pfam" id="PF10273">
    <property type="entry name" value="WGG"/>
    <property type="match status" value="1"/>
</dbReference>
<comment type="function">
    <text evidence="1">May be involved in 20S pre-rRNA processing.</text>
</comment>
<accession>A0A2L2Y6I2</accession>
<dbReference type="PANTHER" id="PTHR21250">
    <property type="entry name" value="PRE-RRNA-PROCESSING PROTEIN TSR2 HOMOLOG"/>
    <property type="match status" value="1"/>
</dbReference>
<keyword evidence="4" id="KW-0698">rRNA processing</keyword>
<dbReference type="EMBL" id="IAAA01013439">
    <property type="protein sequence ID" value="LAA03781.1"/>
    <property type="molecule type" value="mRNA"/>
</dbReference>
<protein>
    <recommendedName>
        <fullName evidence="3">Pre-rRNA-processing protein TSR2 homolog</fullName>
    </recommendedName>
</protein>
<dbReference type="OrthoDB" id="263560at2759"/>
<evidence type="ECO:0000256" key="1">
    <source>
        <dbReference type="ARBA" id="ARBA00002210"/>
    </source>
</evidence>
<proteinExistence type="evidence at transcript level"/>
<dbReference type="EMBL" id="IAAA01013438">
    <property type="protein sequence ID" value="LAA03778.1"/>
    <property type="molecule type" value="mRNA"/>
</dbReference>